<evidence type="ECO:0000313" key="12">
    <source>
        <dbReference type="Proteomes" id="UP001166674"/>
    </source>
</evidence>
<feature type="compositionally biased region" description="Low complexity" evidence="10">
    <location>
        <begin position="75"/>
        <end position="94"/>
    </location>
</feature>
<evidence type="ECO:0000256" key="9">
    <source>
        <dbReference type="ARBA" id="ARBA00075796"/>
    </source>
</evidence>
<evidence type="ECO:0000256" key="10">
    <source>
        <dbReference type="SAM" id="MobiDB-lite"/>
    </source>
</evidence>
<evidence type="ECO:0000256" key="4">
    <source>
        <dbReference type="ARBA" id="ARBA00023186"/>
    </source>
</evidence>
<dbReference type="InterPro" id="IPR038389">
    <property type="entry name" value="PSMG2_sf"/>
</dbReference>
<dbReference type="GO" id="GO:0005829">
    <property type="term" value="C:cytosol"/>
    <property type="evidence" value="ECO:0007669"/>
    <property type="project" value="TreeGrafter"/>
</dbReference>
<name>A0AA41MCC4_SCICA</name>
<dbReference type="GO" id="GO:0043248">
    <property type="term" value="P:proteasome assembly"/>
    <property type="evidence" value="ECO:0007669"/>
    <property type="project" value="TreeGrafter"/>
</dbReference>
<keyword evidence="12" id="KW-1185">Reference proteome</keyword>
<dbReference type="InterPro" id="IPR019151">
    <property type="entry name" value="Proteasome_assmbl_chaperone_2"/>
</dbReference>
<dbReference type="SUPFAM" id="SSF159659">
    <property type="entry name" value="Cgl1923-like"/>
    <property type="match status" value="1"/>
</dbReference>
<comment type="similarity">
    <text evidence="6">Belongs to the PSMG2 family.</text>
</comment>
<comment type="subcellular location">
    <subcellularLocation>
        <location evidence="1">Nucleus</location>
    </subcellularLocation>
</comment>
<feature type="compositionally biased region" description="Polar residues" evidence="10">
    <location>
        <begin position="7"/>
        <end position="17"/>
    </location>
</feature>
<feature type="region of interest" description="Disordered" evidence="10">
    <location>
        <begin position="51"/>
        <end position="96"/>
    </location>
</feature>
<comment type="caution">
    <text evidence="11">The sequence shown here is derived from an EMBL/GenBank/DDBJ whole genome shotgun (WGS) entry which is preliminary data.</text>
</comment>
<dbReference type="FunFam" id="3.40.50.10900:FF:000003">
    <property type="entry name" value="Proteasome assembly chaperone 2"/>
    <property type="match status" value="1"/>
</dbReference>
<accession>A0AA41MCC4</accession>
<sequence length="491" mass="53040">MPADRPQTGSAPASDSENAPAAPPPRPARAARRHLAQLLVDELLQLRRLLRRQRHAGGRPRSVSGGRSTKRLSRPPRAGPAGRDAASGRPAAGREPGCCRAAANCFQTAPDPGLPAALPDLRSPPSPPTGPGPAAPGHPVPGRRARPGLPGPGPPPVSPRPPLSAPRAGRRLDSFSGPGAGGLEGPRPRRAALRGLARRGRRSRVHLRRPWSCPSPRAALPSLPAAIMFVPCGDWVPDLTGFTLLMPAVSVGNVGQLAIDLIISTLNMRKIGYFYTDCLVPMVGNNPYATAEDNSTELSTNAEVYSLSSRKLVALQLRSIFIKYKSKSFCEKLLSWVQSSGCAKVIVLSSSHSYQRNDLQLRSTPFRYLLTPSVHKRIQNKIESLNWQEMEKSPCIPQMDDSEFCVRVPGGGITKTLYDESCSKEIQMAILLKFVSEGDNIPDALGLVEYLNEWLQIIKPCSDDPTTPALPWKIPSSWRLLFGSGLPPALF</sequence>
<evidence type="ECO:0000256" key="1">
    <source>
        <dbReference type="ARBA" id="ARBA00004123"/>
    </source>
</evidence>
<keyword evidence="3" id="KW-0597">Phosphoprotein</keyword>
<evidence type="ECO:0000256" key="7">
    <source>
        <dbReference type="ARBA" id="ARBA00054951"/>
    </source>
</evidence>
<dbReference type="Proteomes" id="UP001166674">
    <property type="component" value="Unassembled WGS sequence"/>
</dbReference>
<dbReference type="EMBL" id="JAATJV010134124">
    <property type="protein sequence ID" value="MBZ3869255.1"/>
    <property type="molecule type" value="Genomic_DNA"/>
</dbReference>
<dbReference type="GO" id="GO:0000502">
    <property type="term" value="C:proteasome complex"/>
    <property type="evidence" value="ECO:0007669"/>
    <property type="project" value="UniProtKB-KW"/>
</dbReference>
<reference evidence="11" key="1">
    <citation type="submission" date="2020-03" db="EMBL/GenBank/DDBJ databases">
        <title>Studies in the Genomics of Life Span.</title>
        <authorList>
            <person name="Glass D."/>
        </authorList>
    </citation>
    <scope>NUCLEOTIDE SEQUENCE</scope>
    <source>
        <strain evidence="11">SUZIE</strain>
        <tissue evidence="11">Muscle</tissue>
    </source>
</reference>
<dbReference type="FunFam" id="3.40.50.10900:FF:000001">
    <property type="entry name" value="Proteasome assembly chaperone 2"/>
    <property type="match status" value="1"/>
</dbReference>
<protein>
    <recommendedName>
        <fullName evidence="2">Proteasome assembly chaperone 2</fullName>
    </recommendedName>
    <alternativeName>
        <fullName evidence="9">Tumor necrosis factor superfamily member 5-induced protein 1</fullName>
    </alternativeName>
</protein>
<dbReference type="Pfam" id="PF09754">
    <property type="entry name" value="PAC2"/>
    <property type="match status" value="1"/>
</dbReference>
<feature type="compositionally biased region" description="Pro residues" evidence="10">
    <location>
        <begin position="149"/>
        <end position="164"/>
    </location>
</feature>
<organism evidence="11 12">
    <name type="scientific">Sciurus carolinensis</name>
    <name type="common">Eastern gray squirrel</name>
    <dbReference type="NCBI Taxonomy" id="30640"/>
    <lineage>
        <taxon>Eukaryota</taxon>
        <taxon>Metazoa</taxon>
        <taxon>Chordata</taxon>
        <taxon>Craniata</taxon>
        <taxon>Vertebrata</taxon>
        <taxon>Euteleostomi</taxon>
        <taxon>Mammalia</taxon>
        <taxon>Eutheria</taxon>
        <taxon>Euarchontoglires</taxon>
        <taxon>Glires</taxon>
        <taxon>Rodentia</taxon>
        <taxon>Sciuromorpha</taxon>
        <taxon>Sciuridae</taxon>
        <taxon>Sciurinae</taxon>
        <taxon>Sciurini</taxon>
        <taxon>Sciurus</taxon>
    </lineage>
</organism>
<proteinExistence type="inferred from homology"/>
<feature type="compositionally biased region" description="Low complexity" evidence="10">
    <location>
        <begin position="111"/>
        <end position="121"/>
    </location>
</feature>
<dbReference type="GO" id="GO:0005634">
    <property type="term" value="C:nucleus"/>
    <property type="evidence" value="ECO:0007669"/>
    <property type="project" value="UniProtKB-SubCell"/>
</dbReference>
<feature type="region of interest" description="Disordered" evidence="10">
    <location>
        <begin position="1"/>
        <end position="34"/>
    </location>
</feature>
<evidence type="ECO:0000256" key="5">
    <source>
        <dbReference type="ARBA" id="ARBA00023242"/>
    </source>
</evidence>
<dbReference type="PANTHER" id="PTHR12970">
    <property type="entry name" value="PROTEASOME ASSEMBLY CHAPERONE 2"/>
    <property type="match status" value="1"/>
</dbReference>
<feature type="compositionally biased region" description="Pro residues" evidence="10">
    <location>
        <begin position="122"/>
        <end position="139"/>
    </location>
</feature>
<evidence type="ECO:0000256" key="2">
    <source>
        <dbReference type="ARBA" id="ARBA00019186"/>
    </source>
</evidence>
<feature type="region of interest" description="Disordered" evidence="10">
    <location>
        <begin position="111"/>
        <end position="189"/>
    </location>
</feature>
<dbReference type="InterPro" id="IPR016562">
    <property type="entry name" value="Proteasome_assmbl_chp_2_euk"/>
</dbReference>
<dbReference type="Gene3D" id="3.40.50.10900">
    <property type="entry name" value="PAC-like subunit"/>
    <property type="match status" value="2"/>
</dbReference>
<keyword evidence="4" id="KW-0143">Chaperone</keyword>
<dbReference type="PANTHER" id="PTHR12970:SF1">
    <property type="entry name" value="PROTEASOME ASSEMBLY CHAPERONE 2"/>
    <property type="match status" value="1"/>
</dbReference>
<evidence type="ECO:0000256" key="3">
    <source>
        <dbReference type="ARBA" id="ARBA00022553"/>
    </source>
</evidence>
<evidence type="ECO:0000256" key="8">
    <source>
        <dbReference type="ARBA" id="ARBA00064809"/>
    </source>
</evidence>
<gene>
    <name evidence="11" type="ORF">SUZIE_102020</name>
</gene>
<dbReference type="AlphaFoldDB" id="A0AA41MCC4"/>
<comment type="subunit">
    <text evidence="8">Forms a heterodimer with PSMG1. The PSMG1-PSMG2 heterodimer interacts directly with the PSMA5 and PSMA7 proteasome alpha subunits.</text>
</comment>
<keyword evidence="11" id="KW-0647">Proteasome</keyword>
<evidence type="ECO:0000256" key="6">
    <source>
        <dbReference type="ARBA" id="ARBA00025745"/>
    </source>
</evidence>
<comment type="function">
    <text evidence="7">Chaperone protein which promotes assembly of the 20S proteasome as part of a heterodimer with PSMG1. The PSMG1-PSMG2 heterodimer binds to the PSMA5 and PSMA7 proteasome subunits, promotes assembly of the proteasome alpha subunits into the heteroheptameric alpha ring and prevents alpha ring dimerization.</text>
</comment>
<evidence type="ECO:0000313" key="11">
    <source>
        <dbReference type="EMBL" id="MBZ3869255.1"/>
    </source>
</evidence>
<keyword evidence="5" id="KW-0539">Nucleus</keyword>